<feature type="domain" description="USP" evidence="12">
    <location>
        <begin position="90"/>
        <end position="482"/>
    </location>
</feature>
<evidence type="ECO:0000256" key="5">
    <source>
        <dbReference type="ARBA" id="ARBA00022786"/>
    </source>
</evidence>
<evidence type="ECO:0000313" key="14">
    <source>
        <dbReference type="Proteomes" id="UP000494206"/>
    </source>
</evidence>
<dbReference type="EC" id="3.4.19.12" evidence="3"/>
<dbReference type="InterPro" id="IPR050164">
    <property type="entry name" value="Peptidase_C19"/>
</dbReference>
<dbReference type="InterPro" id="IPR001394">
    <property type="entry name" value="Peptidase_C19_UCH"/>
</dbReference>
<dbReference type="GO" id="GO:0005829">
    <property type="term" value="C:cytosol"/>
    <property type="evidence" value="ECO:0007669"/>
    <property type="project" value="TreeGrafter"/>
</dbReference>
<dbReference type="Pfam" id="PF19718">
    <property type="entry name" value="USP47_C"/>
    <property type="match status" value="1"/>
</dbReference>
<keyword evidence="4" id="KW-0645">Protease</keyword>
<dbReference type="Pfam" id="PF00443">
    <property type="entry name" value="UCH"/>
    <property type="match status" value="1"/>
</dbReference>
<dbReference type="PROSITE" id="PS50235">
    <property type="entry name" value="USP_3"/>
    <property type="match status" value="1"/>
</dbReference>
<dbReference type="GO" id="GO:0004843">
    <property type="term" value="F:cysteine-type deubiquitinase activity"/>
    <property type="evidence" value="ECO:0007669"/>
    <property type="project" value="UniProtKB-EC"/>
</dbReference>
<keyword evidence="7" id="KW-0788">Thiol protease</keyword>
<feature type="region of interest" description="Disordered" evidence="11">
    <location>
        <begin position="1306"/>
        <end position="1332"/>
    </location>
</feature>
<dbReference type="InterPro" id="IPR038765">
    <property type="entry name" value="Papain-like_cys_pep_sf"/>
</dbReference>
<dbReference type="PROSITE" id="PS00972">
    <property type="entry name" value="USP_1"/>
    <property type="match status" value="1"/>
</dbReference>
<proteinExistence type="inferred from homology"/>
<evidence type="ECO:0000256" key="9">
    <source>
        <dbReference type="ARBA" id="ARBA00029910"/>
    </source>
</evidence>
<comment type="catalytic activity">
    <reaction evidence="1">
        <text>Thiol-dependent hydrolysis of ester, thioester, amide, peptide and isopeptide bonds formed by the C-terminal Gly of ubiquitin (a 76-residue protein attached to proteins as an intracellular targeting signal).</text>
        <dbReference type="EC" id="3.4.19.12"/>
    </reaction>
</comment>
<protein>
    <recommendedName>
        <fullName evidence="8">Ubiquitin carboxyl-terminal hydrolase 47</fullName>
        <ecNumber evidence="3">3.4.19.12</ecNumber>
    </recommendedName>
    <alternativeName>
        <fullName evidence="9">Ubiquitin thioesterase 47</fullName>
    </alternativeName>
    <alternativeName>
        <fullName evidence="10">Ubiquitin-specific-processing protease 47</fullName>
    </alternativeName>
</protein>
<dbReference type="SUPFAM" id="SSF54001">
    <property type="entry name" value="Cysteine proteinases"/>
    <property type="match status" value="1"/>
</dbReference>
<feature type="region of interest" description="Disordered" evidence="11">
    <location>
        <begin position="1"/>
        <end position="56"/>
    </location>
</feature>
<dbReference type="PROSITE" id="PS00973">
    <property type="entry name" value="USP_2"/>
    <property type="match status" value="1"/>
</dbReference>
<evidence type="ECO:0000256" key="11">
    <source>
        <dbReference type="SAM" id="MobiDB-lite"/>
    </source>
</evidence>
<dbReference type="GO" id="GO:0005634">
    <property type="term" value="C:nucleus"/>
    <property type="evidence" value="ECO:0007669"/>
    <property type="project" value="TreeGrafter"/>
</dbReference>
<keyword evidence="14" id="KW-1185">Reference proteome</keyword>
<feature type="compositionally biased region" description="Polar residues" evidence="11">
    <location>
        <begin position="9"/>
        <end position="25"/>
    </location>
</feature>
<evidence type="ECO:0000256" key="6">
    <source>
        <dbReference type="ARBA" id="ARBA00022801"/>
    </source>
</evidence>
<evidence type="ECO:0000256" key="8">
    <source>
        <dbReference type="ARBA" id="ARBA00026136"/>
    </source>
</evidence>
<comment type="caution">
    <text evidence="13">The sequence shown here is derived from an EMBL/GenBank/DDBJ whole genome shotgun (WGS) entry which is preliminary data.</text>
</comment>
<dbReference type="CDD" id="cd02659">
    <property type="entry name" value="peptidase_C19C"/>
    <property type="match status" value="1"/>
</dbReference>
<comment type="similarity">
    <text evidence="2">Belongs to the peptidase C19 family.</text>
</comment>
<dbReference type="InterPro" id="IPR028889">
    <property type="entry name" value="USP"/>
</dbReference>
<sequence length="1332" mass="151352">MVHVDDRQASSSEADPAETSTTNYVRFSGQGLPGGEQQVSNVKKSPEQAEPEEQQPYQRAIPLQAAPSSSSTSVVHHSSYPVDENDHKYVGLVNQAMTCYLNSLVQSLYMTPEFRNAMYEWEYISSLGGPKASGMAAKRGESSIPCQLQKLFLLLQTTDNDALETRDLTASFGWSASEAYDQHDVQELCRLMFDALEQKWKATKHEKLIQDLYRGTMEDFVKCLTCGKENVRTDYFLDLPLAVKPFGAVHAFRSVEEALHAFTQPELLDGSNQYSCENCKTKQDAHKGLRITQFPYLLTIQLKRFDFDYTTLHRIKLNDRMTFPDILDLNSYIYNKNEAKSEAQSISRRLDDDDDEDDHVKMDLGSPNNNSGDLSDAGSSNPYLDRENVRVGQPIDHKAVDKLLENGENVYELFSVMVHSGSAAGGHYFAYIKNMEQDRWYSFNDTRVDFASVEEIEKTFGGHSGGWNASNTNAYMLMYRKIDKTRNSRFIHTNELPKHILRLQQRWREQEREAEEQRLLQQSLVTVQVSLNYAVPSVNIIDKKEVDLLALKHKAREDFVDYVTEIPRTQSIWTVYHQAFSFFAERAKTYGLVFPKNNCRLLYVEKESNLKMFHVKSEMEKKTLKSLFYFTDPEPLHRMNFLFDVRIASSFFNVEQTGGRMVEVIRVDVGKRVTMPHIMVYIRPGLKIVEFRQLIGGQFRDDIHDSFSARMVLESHTNGGKLVQITKEHNPIYFDAFIREHAGRAGLIFYFDGGLNLCSAETVAATNADRELPFEQSMMFEILDRKYFAMTLKMRFPSQDEIDRAATAASAVNGPSWTDIYGPVDQTNADFIAEAPILEAAIPNECDEDAYASGRVSTASMRSNSIGDLDSADVNPITGSFCNNTPQMSPSVSEGDDLDHSEGEISSFELRNQLNAERTMEYMQEQHFQNYEQMEVDFASPSVKKKNLRGIEETLSESAASSGQSTIVASTSLQAGHIVAESNTSSSGMDGKIVVLNENENYRNIDIDSRLTIGELKKWIANQMSVSRDQFVILKHSTDDGTDSGYELQANDDDSVGKAFQSCMISIKLRPPLKMNERIIQVVHFDMRENNRENWKTLFDIVASSSTLIGDVLLQCLRLYKDIYAEELKPEMVRLRDIPAQGAYSGKSALCPNEPMSARSGNWAATLYLQIILEDDLIGAPGDPVLVRRFRPSTVEVGPTQEVLVDPKAPNQLLAFLEALSKHSQIPIERIGMLELSSYNWSKWPYQKSRLDMLDGKEKFVTDYHKTYEHPRDFIQKVGVRVIYYKDMGEKAKELTDDERKQIKIKEMGSEVPSNRRKERPLRIQMSSVSEA</sequence>
<accession>A0A8S1F052</accession>
<dbReference type="GO" id="GO:0016579">
    <property type="term" value="P:protein deubiquitination"/>
    <property type="evidence" value="ECO:0007669"/>
    <property type="project" value="InterPro"/>
</dbReference>
<gene>
    <name evidence="13" type="ORF">CBOVIS_LOCUS7616</name>
</gene>
<evidence type="ECO:0000256" key="7">
    <source>
        <dbReference type="ARBA" id="ARBA00022807"/>
    </source>
</evidence>
<dbReference type="EMBL" id="CADEPM010000004">
    <property type="protein sequence ID" value="CAB3405418.1"/>
    <property type="molecule type" value="Genomic_DNA"/>
</dbReference>
<evidence type="ECO:0000256" key="1">
    <source>
        <dbReference type="ARBA" id="ARBA00000707"/>
    </source>
</evidence>
<evidence type="ECO:0000256" key="10">
    <source>
        <dbReference type="ARBA" id="ARBA00032453"/>
    </source>
</evidence>
<dbReference type="InterPro" id="IPR018200">
    <property type="entry name" value="USP_CS"/>
</dbReference>
<dbReference type="GO" id="GO:0006508">
    <property type="term" value="P:proteolysis"/>
    <property type="evidence" value="ECO:0007669"/>
    <property type="project" value="UniProtKB-KW"/>
</dbReference>
<dbReference type="Gene3D" id="3.90.70.10">
    <property type="entry name" value="Cysteine proteinases"/>
    <property type="match status" value="1"/>
</dbReference>
<evidence type="ECO:0000256" key="3">
    <source>
        <dbReference type="ARBA" id="ARBA00012759"/>
    </source>
</evidence>
<evidence type="ECO:0000259" key="12">
    <source>
        <dbReference type="PROSITE" id="PS50235"/>
    </source>
</evidence>
<dbReference type="PANTHER" id="PTHR24006">
    <property type="entry name" value="UBIQUITIN CARBOXYL-TERMINAL HYDROLASE"/>
    <property type="match status" value="1"/>
</dbReference>
<keyword evidence="6" id="KW-0378">Hydrolase</keyword>
<reference evidence="13 14" key="1">
    <citation type="submission" date="2020-04" db="EMBL/GenBank/DDBJ databases">
        <authorList>
            <person name="Laetsch R D."/>
            <person name="Stevens L."/>
            <person name="Kumar S."/>
            <person name="Blaxter L. M."/>
        </authorList>
    </citation>
    <scope>NUCLEOTIDE SEQUENCE [LARGE SCALE GENOMIC DNA]</scope>
</reference>
<evidence type="ECO:0000256" key="2">
    <source>
        <dbReference type="ARBA" id="ARBA00009085"/>
    </source>
</evidence>
<name>A0A8S1F052_9PELO</name>
<feature type="region of interest" description="Disordered" evidence="11">
    <location>
        <begin position="343"/>
        <end position="385"/>
    </location>
</feature>
<evidence type="ECO:0000256" key="4">
    <source>
        <dbReference type="ARBA" id="ARBA00022670"/>
    </source>
</evidence>
<dbReference type="PANTHER" id="PTHR24006:SF702">
    <property type="entry name" value="UBIQUITIN CARBOXYL-TERMINAL HYDROLASE 47"/>
    <property type="match status" value="1"/>
</dbReference>
<dbReference type="InterPro" id="IPR045578">
    <property type="entry name" value="USP47_C"/>
</dbReference>
<dbReference type="Proteomes" id="UP000494206">
    <property type="component" value="Unassembled WGS sequence"/>
</dbReference>
<dbReference type="OrthoDB" id="289038at2759"/>
<organism evidence="13 14">
    <name type="scientific">Caenorhabditis bovis</name>
    <dbReference type="NCBI Taxonomy" id="2654633"/>
    <lineage>
        <taxon>Eukaryota</taxon>
        <taxon>Metazoa</taxon>
        <taxon>Ecdysozoa</taxon>
        <taxon>Nematoda</taxon>
        <taxon>Chromadorea</taxon>
        <taxon>Rhabditida</taxon>
        <taxon>Rhabditina</taxon>
        <taxon>Rhabditomorpha</taxon>
        <taxon>Rhabditoidea</taxon>
        <taxon>Rhabditidae</taxon>
        <taxon>Peloderinae</taxon>
        <taxon>Caenorhabditis</taxon>
    </lineage>
</organism>
<evidence type="ECO:0000313" key="13">
    <source>
        <dbReference type="EMBL" id="CAB3405418.1"/>
    </source>
</evidence>
<feature type="compositionally biased region" description="Polar residues" evidence="11">
    <location>
        <begin position="366"/>
        <end position="382"/>
    </location>
</feature>
<keyword evidence="5" id="KW-0833">Ubl conjugation pathway</keyword>